<dbReference type="KEGG" id="hse:Hsero_2677"/>
<reference evidence="1 2" key="1">
    <citation type="submission" date="2010-04" db="EMBL/GenBank/DDBJ databases">
        <title>The genome of Herbaspirillum seropedicae SmR1, an endophytic, nitrogen-fixing, plant-growth promoting beta-Proteobacteria.</title>
        <authorList>
            <person name="Pedrosa F.O."/>
            <person name="Monteiro R.A."/>
            <person name="Wassem R."/>
            <person name="Cruz L.M."/>
            <person name="Ayub R.A."/>
            <person name="Colauto N.B."/>
            <person name="Fernandez M.A."/>
            <person name="Fungaro M.H.P."/>
            <person name="Grisard E.C."/>
            <person name="Hungria M."/>
            <person name="Madeira H.M.F."/>
            <person name="Nodari R.O."/>
            <person name="Osaku C.A."/>
            <person name="Petzl-Erler M.L."/>
            <person name="Terenzi H."/>
            <person name="Vieira L.G.E."/>
            <person name="Almeida M.I.M."/>
            <person name="Alves L.R."/>
            <person name="Arantes O.M.N."/>
            <person name="Balsanelli E."/>
            <person name="Barcellos F.G."/>
            <person name="Baura V.A."/>
            <person name="Binde D.R."/>
            <person name="Campo R.J."/>
            <person name="Chubatsu L.S."/>
            <person name="Chueire L.M.O."/>
            <person name="Ciferri R.R."/>
            <person name="Correa L.C."/>
            <person name="da Conceicao Silva J.L."/>
            <person name="Dabul A.N.G."/>
            <person name="Dambros B.P."/>
            <person name="Faoro H."/>
            <person name="Favetti A."/>
            <person name="Friedermann G."/>
            <person name="Furlaneto M.C."/>
            <person name="Gasques L.S."/>
            <person name="Gimenes C.C.T."/>
            <person name="Gioppo N.M.R."/>
            <person name="Glienke-Blanco C."/>
            <person name="Godoy L.P."/>
            <person name="Guerra M.P."/>
            <person name="Karp S."/>
            <person name="Kava-Cordeiro V."/>
            <person name="Margarido V.P."/>
            <person name="Mathioni S.M."/>
            <person name="Menck-Soares M.A."/>
            <person name="Murace N.K."/>
            <person name="Nicolas M.F."/>
            <person name="Oliveira C.E.C."/>
            <person name="Pagnan N.A.B."/>
            <person name="Pamphile J.A."/>
            <person name="Patussi E.V."/>
            <person name="Pereira L.F.P."/>
            <person name="Pereira-Ferrari L."/>
            <person name="Pinto F.G.S."/>
            <person name="Precoma C."/>
            <person name="Prioli A.J."/>
            <person name="Prioli S.M.A.P."/>
            <person name="Raittz R.T."/>
            <person name="Ramos H.J.O."/>
            <person name="Ribeiro E.M.S.F."/>
            <person name="Rigo L.U."/>
            <person name="Rocha C.L.M.S.C."/>
            <person name="Rocha S.N."/>
            <person name="Santos K."/>
            <person name="Satori D."/>
            <person name="Silva A.G."/>
            <person name="Simao R.C.G."/>
            <person name="Soares M.A.M."/>
            <person name="Souza E.M."/>
            <person name="Steffens M.B.R."/>
            <person name="Steindel M."/>
            <person name="Tadra-Sfeir M.Z."/>
            <person name="Takahashi E.K."/>
            <person name="Torres R.A."/>
            <person name="Valle J.S."/>
            <person name="Vernal J.I."/>
            <person name="Vilas-Boas L.A."/>
            <person name="Watanabe M.A.E."/>
            <person name="Weiss V.A."/>
            <person name="Yates M.A."/>
            <person name="Souza E.M."/>
        </authorList>
    </citation>
    <scope>NUCLEOTIDE SEQUENCE [LARGE SCALE GENOMIC DNA]</scope>
    <source>
        <strain evidence="1 2">SmR1</strain>
    </source>
</reference>
<dbReference type="Proteomes" id="UP000000329">
    <property type="component" value="Chromosome"/>
</dbReference>
<evidence type="ECO:0000313" key="1">
    <source>
        <dbReference type="EMBL" id="ADJ64173.1"/>
    </source>
</evidence>
<accession>D8IXS1</accession>
<organism evidence="1 2">
    <name type="scientific">Herbaspirillum seropedicae (strain SmR1)</name>
    <dbReference type="NCBI Taxonomy" id="757424"/>
    <lineage>
        <taxon>Bacteria</taxon>
        <taxon>Pseudomonadati</taxon>
        <taxon>Pseudomonadota</taxon>
        <taxon>Betaproteobacteria</taxon>
        <taxon>Burkholderiales</taxon>
        <taxon>Oxalobacteraceae</taxon>
        <taxon>Herbaspirillum</taxon>
    </lineage>
</organism>
<evidence type="ECO:0000313" key="2">
    <source>
        <dbReference type="Proteomes" id="UP000000329"/>
    </source>
</evidence>
<keyword evidence="2" id="KW-1185">Reference proteome</keyword>
<dbReference type="AlphaFoldDB" id="D8IXS1"/>
<name>D8IXS1_HERSS</name>
<protein>
    <submittedName>
        <fullName evidence="1">Uncharacterized protein</fullName>
    </submittedName>
</protein>
<sequence length="204" mass="21929">MEARPGRSVPRLLLFQQLMGGLARTGLGRFFIGKGLVGQDPLGREHRVAVHGVGGMAEDGNLRHPFLATDDSHAGILDFVIAYLFGGHGLSPRCVALSWVAPRRSGRAVAAAFGQMGDGVALFADLHEGVLGLQGEMSLAVALEVHVLLMDLPVGIGDFVRQHLFVRNDEVGKQTCAIRALVHVDFHYQPPGRVEQWRCALGAP</sequence>
<gene>
    <name evidence="1" type="ordered locus">Hsero_2677</name>
</gene>
<dbReference type="HOGENOM" id="CLU_1341725_0_0_4"/>
<proteinExistence type="predicted"/>
<dbReference type="EMBL" id="CP002039">
    <property type="protein sequence ID" value="ADJ64173.1"/>
    <property type="molecule type" value="Genomic_DNA"/>
</dbReference>